<name>A0A8J6Y3I2_9BACT</name>
<dbReference type="InterPro" id="IPR036390">
    <property type="entry name" value="WH_DNA-bd_sf"/>
</dbReference>
<dbReference type="PANTHER" id="PTHR43132">
    <property type="entry name" value="ARSENICAL RESISTANCE OPERON REPRESSOR ARSR-RELATED"/>
    <property type="match status" value="1"/>
</dbReference>
<organism evidence="5 6">
    <name type="scientific">Candidatus Sulfomarinibacter kjeldsenii</name>
    <dbReference type="NCBI Taxonomy" id="2885994"/>
    <lineage>
        <taxon>Bacteria</taxon>
        <taxon>Pseudomonadati</taxon>
        <taxon>Acidobacteriota</taxon>
        <taxon>Thermoanaerobaculia</taxon>
        <taxon>Thermoanaerobaculales</taxon>
        <taxon>Candidatus Sulfomarinibacteraceae</taxon>
        <taxon>Candidatus Sulfomarinibacter</taxon>
    </lineage>
</organism>
<dbReference type="InterPro" id="IPR036388">
    <property type="entry name" value="WH-like_DNA-bd_sf"/>
</dbReference>
<keyword evidence="1" id="KW-0805">Transcription regulation</keyword>
<dbReference type="Gene3D" id="1.10.10.10">
    <property type="entry name" value="Winged helix-like DNA-binding domain superfamily/Winged helix DNA-binding domain"/>
    <property type="match status" value="1"/>
</dbReference>
<comment type="caution">
    <text evidence="5">The sequence shown here is derived from an EMBL/GenBank/DDBJ whole genome shotgun (WGS) entry which is preliminary data.</text>
</comment>
<dbReference type="PANTHER" id="PTHR43132:SF6">
    <property type="entry name" value="HTH-TYPE TRANSCRIPTIONAL REPRESSOR CZRA"/>
    <property type="match status" value="1"/>
</dbReference>
<gene>
    <name evidence="5" type="ORF">IFJ97_00330</name>
</gene>
<evidence type="ECO:0000259" key="4">
    <source>
        <dbReference type="PROSITE" id="PS50987"/>
    </source>
</evidence>
<evidence type="ECO:0000313" key="5">
    <source>
        <dbReference type="EMBL" id="MBD3869790.1"/>
    </source>
</evidence>
<keyword evidence="3" id="KW-0804">Transcription</keyword>
<dbReference type="InterPro" id="IPR001845">
    <property type="entry name" value="HTH_ArsR_DNA-bd_dom"/>
</dbReference>
<dbReference type="GO" id="GO:0003677">
    <property type="term" value="F:DNA binding"/>
    <property type="evidence" value="ECO:0007669"/>
    <property type="project" value="UniProtKB-KW"/>
</dbReference>
<dbReference type="PRINTS" id="PR00778">
    <property type="entry name" value="HTHARSR"/>
</dbReference>
<dbReference type="AlphaFoldDB" id="A0A8J6Y3I2"/>
<evidence type="ECO:0000256" key="3">
    <source>
        <dbReference type="ARBA" id="ARBA00023163"/>
    </source>
</evidence>
<dbReference type="SMART" id="SM00418">
    <property type="entry name" value="HTH_ARSR"/>
    <property type="match status" value="1"/>
</dbReference>
<evidence type="ECO:0000313" key="6">
    <source>
        <dbReference type="Proteomes" id="UP000598633"/>
    </source>
</evidence>
<reference evidence="5 6" key="1">
    <citation type="submission" date="2020-08" db="EMBL/GenBank/DDBJ databases">
        <title>Acidobacteriota in marine sediments use diverse sulfur dissimilation pathways.</title>
        <authorList>
            <person name="Wasmund K."/>
        </authorList>
    </citation>
    <scope>NUCLEOTIDE SEQUENCE [LARGE SCALE GENOMIC DNA]</scope>
    <source>
        <strain evidence="5">MAG AM3-A</strain>
    </source>
</reference>
<dbReference type="GO" id="GO:0003700">
    <property type="term" value="F:DNA-binding transcription factor activity"/>
    <property type="evidence" value="ECO:0007669"/>
    <property type="project" value="InterPro"/>
</dbReference>
<dbReference type="CDD" id="cd00090">
    <property type="entry name" value="HTH_ARSR"/>
    <property type="match status" value="1"/>
</dbReference>
<feature type="domain" description="HTH arsR-type" evidence="4">
    <location>
        <begin position="14"/>
        <end position="109"/>
    </location>
</feature>
<proteinExistence type="predicted"/>
<dbReference type="Pfam" id="PF01022">
    <property type="entry name" value="HTH_5"/>
    <property type="match status" value="1"/>
</dbReference>
<dbReference type="InterPro" id="IPR011991">
    <property type="entry name" value="ArsR-like_HTH"/>
</dbReference>
<dbReference type="EMBL" id="JACXWA010000006">
    <property type="protein sequence ID" value="MBD3869790.1"/>
    <property type="molecule type" value="Genomic_DNA"/>
</dbReference>
<dbReference type="Proteomes" id="UP000598633">
    <property type="component" value="Unassembled WGS sequence"/>
</dbReference>
<dbReference type="InterPro" id="IPR051011">
    <property type="entry name" value="Metal_resp_trans_reg"/>
</dbReference>
<dbReference type="NCBIfam" id="NF033788">
    <property type="entry name" value="HTH_metalloreg"/>
    <property type="match status" value="1"/>
</dbReference>
<protein>
    <submittedName>
        <fullName evidence="5">Winged helix-turn-helix transcriptional regulator</fullName>
    </submittedName>
</protein>
<keyword evidence="2" id="KW-0238">DNA-binding</keyword>
<sequence length="122" mass="13813">MNKLEDSSSAPEALPDWVIECLSRLFSSISDHTRIRIVYALTEADRLNVSEIAEHTGLSISAISHQLRLLRDRAMLQATREGRSVYYSLADDHLRALIKTGVQHAYEDCTNNLRREAESKNS</sequence>
<dbReference type="SUPFAM" id="SSF46785">
    <property type="entry name" value="Winged helix' DNA-binding domain"/>
    <property type="match status" value="1"/>
</dbReference>
<dbReference type="PROSITE" id="PS50987">
    <property type="entry name" value="HTH_ARSR_2"/>
    <property type="match status" value="1"/>
</dbReference>
<evidence type="ECO:0000256" key="2">
    <source>
        <dbReference type="ARBA" id="ARBA00023125"/>
    </source>
</evidence>
<accession>A0A8J6Y3I2</accession>
<evidence type="ECO:0000256" key="1">
    <source>
        <dbReference type="ARBA" id="ARBA00023015"/>
    </source>
</evidence>